<keyword evidence="1" id="KW-0805">Transcription regulation</keyword>
<dbReference type="Pfam" id="PF02311">
    <property type="entry name" value="AraC_binding"/>
    <property type="match status" value="1"/>
</dbReference>
<keyword evidence="6" id="KW-1185">Reference proteome</keyword>
<dbReference type="InterPro" id="IPR009057">
    <property type="entry name" value="Homeodomain-like_sf"/>
</dbReference>
<keyword evidence="2 5" id="KW-0238">DNA-binding</keyword>
<dbReference type="Pfam" id="PF12833">
    <property type="entry name" value="HTH_18"/>
    <property type="match status" value="1"/>
</dbReference>
<dbReference type="InterPro" id="IPR018060">
    <property type="entry name" value="HTH_AraC"/>
</dbReference>
<accession>A0A2H9VQH9</accession>
<dbReference type="InterPro" id="IPR003313">
    <property type="entry name" value="AraC-bd"/>
</dbReference>
<dbReference type="PANTHER" id="PTHR43280:SF27">
    <property type="entry name" value="TRANSCRIPTIONAL REGULATOR MTLR"/>
    <property type="match status" value="1"/>
</dbReference>
<proteinExistence type="predicted"/>
<dbReference type="SUPFAM" id="SSF51182">
    <property type="entry name" value="RmlC-like cupins"/>
    <property type="match status" value="1"/>
</dbReference>
<evidence type="ECO:0000313" key="5">
    <source>
        <dbReference type="EMBL" id="PJJ83086.1"/>
    </source>
</evidence>
<keyword evidence="3" id="KW-0804">Transcription</keyword>
<dbReference type="PANTHER" id="PTHR43280">
    <property type="entry name" value="ARAC-FAMILY TRANSCRIPTIONAL REGULATOR"/>
    <property type="match status" value="1"/>
</dbReference>
<dbReference type="GO" id="GO:0003700">
    <property type="term" value="F:DNA-binding transcription factor activity"/>
    <property type="evidence" value="ECO:0007669"/>
    <property type="project" value="InterPro"/>
</dbReference>
<dbReference type="SMART" id="SM00342">
    <property type="entry name" value="HTH_ARAC"/>
    <property type="match status" value="1"/>
</dbReference>
<dbReference type="InterPro" id="IPR014710">
    <property type="entry name" value="RmlC-like_jellyroll"/>
</dbReference>
<gene>
    <name evidence="5" type="ORF">CLV57_0064</name>
</gene>
<name>A0A2H9VQH9_9SPHI</name>
<dbReference type="PROSITE" id="PS00041">
    <property type="entry name" value="HTH_ARAC_FAMILY_1"/>
    <property type="match status" value="1"/>
</dbReference>
<evidence type="ECO:0000256" key="3">
    <source>
        <dbReference type="ARBA" id="ARBA00023163"/>
    </source>
</evidence>
<evidence type="ECO:0000256" key="1">
    <source>
        <dbReference type="ARBA" id="ARBA00023015"/>
    </source>
</evidence>
<evidence type="ECO:0000256" key="2">
    <source>
        <dbReference type="ARBA" id="ARBA00023125"/>
    </source>
</evidence>
<evidence type="ECO:0000313" key="6">
    <source>
        <dbReference type="Proteomes" id="UP000242687"/>
    </source>
</evidence>
<reference evidence="5 6" key="1">
    <citation type="submission" date="2017-11" db="EMBL/GenBank/DDBJ databases">
        <title>Genomic Encyclopedia of Archaeal and Bacterial Type Strains, Phase II (KMG-II): From Individual Species to Whole Genera.</title>
        <authorList>
            <person name="Goeker M."/>
        </authorList>
    </citation>
    <scope>NUCLEOTIDE SEQUENCE [LARGE SCALE GENOMIC DNA]</scope>
    <source>
        <strain evidence="5 6">DSM 28175</strain>
    </source>
</reference>
<dbReference type="Gene3D" id="1.10.10.60">
    <property type="entry name" value="Homeodomain-like"/>
    <property type="match status" value="2"/>
</dbReference>
<comment type="caution">
    <text evidence="5">The sequence shown here is derived from an EMBL/GenBank/DDBJ whole genome shotgun (WGS) entry which is preliminary data.</text>
</comment>
<dbReference type="InterPro" id="IPR018062">
    <property type="entry name" value="HTH_AraC-typ_CS"/>
</dbReference>
<sequence>MKVVCLPQLIMEPELLKVSTQSAFSFSVRHDREPNINSRWHFHPEVELIYLHRGSGMQFIGDSIKRFSAGDIILIGSNLPHYFKFDKEKPSQEINDNPYSTVIHFYEDFWSKTFLSLPENAIIKRALEKAKRGILISAKKEPIISNLIKQLSVSEGHSRIVLLMEILALIGSTNSGKLLVSLGFKYNFEEADKYRINLIYEYSFTHFREKISLEKIAQIANLAPNSFCRYFKAKTRKTYFQFVNEIRVSHACKLLIEDEISIKQLCYESGFNNFSSFHAVFKQITGKTPLAYKQHFIPNSNLES</sequence>
<dbReference type="CDD" id="cd06976">
    <property type="entry name" value="cupin_MtlR-like_N"/>
    <property type="match status" value="1"/>
</dbReference>
<dbReference type="Proteomes" id="UP000242687">
    <property type="component" value="Unassembled WGS sequence"/>
</dbReference>
<evidence type="ECO:0000259" key="4">
    <source>
        <dbReference type="PROSITE" id="PS01124"/>
    </source>
</evidence>
<dbReference type="AlphaFoldDB" id="A0A2H9VQH9"/>
<protein>
    <submittedName>
        <fullName evidence="5">AraC-like DNA-binding protein</fullName>
    </submittedName>
</protein>
<organism evidence="5 6">
    <name type="scientific">Mucilaginibacter auburnensis</name>
    <dbReference type="NCBI Taxonomy" id="1457233"/>
    <lineage>
        <taxon>Bacteria</taxon>
        <taxon>Pseudomonadati</taxon>
        <taxon>Bacteroidota</taxon>
        <taxon>Sphingobacteriia</taxon>
        <taxon>Sphingobacteriales</taxon>
        <taxon>Sphingobacteriaceae</taxon>
        <taxon>Mucilaginibacter</taxon>
    </lineage>
</organism>
<dbReference type="GO" id="GO:0043565">
    <property type="term" value="F:sequence-specific DNA binding"/>
    <property type="evidence" value="ECO:0007669"/>
    <property type="project" value="InterPro"/>
</dbReference>
<feature type="domain" description="HTH araC/xylS-type" evidence="4">
    <location>
        <begin position="197"/>
        <end position="295"/>
    </location>
</feature>
<dbReference type="PROSITE" id="PS01124">
    <property type="entry name" value="HTH_ARAC_FAMILY_2"/>
    <property type="match status" value="1"/>
</dbReference>
<dbReference type="InterPro" id="IPR011051">
    <property type="entry name" value="RmlC_Cupin_sf"/>
</dbReference>
<dbReference type="SUPFAM" id="SSF46689">
    <property type="entry name" value="Homeodomain-like"/>
    <property type="match status" value="2"/>
</dbReference>
<dbReference type="Gene3D" id="2.60.120.10">
    <property type="entry name" value="Jelly Rolls"/>
    <property type="match status" value="1"/>
</dbReference>
<dbReference type="EMBL" id="PGFJ01000001">
    <property type="protein sequence ID" value="PJJ83086.1"/>
    <property type="molecule type" value="Genomic_DNA"/>
</dbReference>